<dbReference type="InterPro" id="IPR050209">
    <property type="entry name" value="Rab_GTPases_membrane_traffic"/>
</dbReference>
<gene>
    <name evidence="2" type="ORF">TEOVI_000094100</name>
</gene>
<dbReference type="VEuPathDB" id="TriTrypDB:TEOVI_000094100"/>
<sequence length="219" mass="24741">MKEEPAYKIIVIGDVGVGKSNISSRFCDSIYYDDIVPTIGVDFKYCHTTTLEKHARTILLQIWDTSGQDRFVSLTTAYYRNCHGALICFDLTNRSSFEGIDAWFERLRSHCPVLPPLILVGCKLDLVECSELHKEGTSLGICRQVEKSEADAWAKRHGCLCYFETSSRNNTNVSEAFQHLGTYIVNNTTPTVEGHGDKAIGNIVRLNTSTHTKKRKWRC</sequence>
<keyword evidence="3" id="KW-1185">Reference proteome</keyword>
<dbReference type="InterPro" id="IPR027417">
    <property type="entry name" value="P-loop_NTPase"/>
</dbReference>
<dbReference type="CDD" id="cd00154">
    <property type="entry name" value="Rab"/>
    <property type="match status" value="1"/>
</dbReference>
<dbReference type="FunFam" id="3.40.50.300:FF:001483">
    <property type="entry name" value="Small GTP-binding protein Rab1"/>
    <property type="match status" value="1"/>
</dbReference>
<dbReference type="Pfam" id="PF00071">
    <property type="entry name" value="Ras"/>
    <property type="match status" value="1"/>
</dbReference>
<dbReference type="SMART" id="SM00175">
    <property type="entry name" value="RAB"/>
    <property type="match status" value="1"/>
</dbReference>
<evidence type="ECO:0000313" key="3">
    <source>
        <dbReference type="Proteomes" id="UP000195570"/>
    </source>
</evidence>
<comment type="caution">
    <text evidence="2">The sequence shown here is derived from an EMBL/GenBank/DDBJ whole genome shotgun (WGS) entry which is preliminary data.</text>
</comment>
<dbReference type="GO" id="GO:0003924">
    <property type="term" value="F:GTPase activity"/>
    <property type="evidence" value="ECO:0007669"/>
    <property type="project" value="InterPro"/>
</dbReference>
<dbReference type="SMART" id="SM00173">
    <property type="entry name" value="RAS"/>
    <property type="match status" value="1"/>
</dbReference>
<dbReference type="GO" id="GO:0005525">
    <property type="term" value="F:GTP binding"/>
    <property type="evidence" value="ECO:0007669"/>
    <property type="project" value="InterPro"/>
</dbReference>
<organism evidence="2 3">
    <name type="scientific">Trypanosoma equiperdum</name>
    <dbReference type="NCBI Taxonomy" id="5694"/>
    <lineage>
        <taxon>Eukaryota</taxon>
        <taxon>Discoba</taxon>
        <taxon>Euglenozoa</taxon>
        <taxon>Kinetoplastea</taxon>
        <taxon>Metakinetoplastina</taxon>
        <taxon>Trypanosomatida</taxon>
        <taxon>Trypanosomatidae</taxon>
        <taxon>Trypanosoma</taxon>
    </lineage>
</organism>
<reference evidence="2" key="1">
    <citation type="submission" date="2016-09" db="EMBL/GenBank/DDBJ databases">
        <authorList>
            <person name="Hebert L."/>
            <person name="Moumen B."/>
        </authorList>
    </citation>
    <scope>NUCLEOTIDE SEQUENCE [LARGE SCALE GENOMIC DNA]</scope>
    <source>
        <strain evidence="2">OVI</strain>
    </source>
</reference>
<dbReference type="GeneID" id="92374881"/>
<dbReference type="PROSITE" id="PS51419">
    <property type="entry name" value="RAB"/>
    <property type="match status" value="1"/>
</dbReference>
<dbReference type="NCBIfam" id="TIGR00231">
    <property type="entry name" value="small_GTP"/>
    <property type="match status" value="1"/>
</dbReference>
<dbReference type="PROSITE" id="PS51421">
    <property type="entry name" value="RAS"/>
    <property type="match status" value="1"/>
</dbReference>
<dbReference type="Gene3D" id="3.40.50.300">
    <property type="entry name" value="P-loop containing nucleotide triphosphate hydrolases"/>
    <property type="match status" value="1"/>
</dbReference>
<dbReference type="PROSITE" id="PS51420">
    <property type="entry name" value="RHO"/>
    <property type="match status" value="1"/>
</dbReference>
<comment type="similarity">
    <text evidence="1">Belongs to the small GTPase superfamily. Rab family.</text>
</comment>
<accession>A0A1G4IBN0</accession>
<dbReference type="SUPFAM" id="SSF52540">
    <property type="entry name" value="P-loop containing nucleoside triphosphate hydrolases"/>
    <property type="match status" value="1"/>
</dbReference>
<dbReference type="AlphaFoldDB" id="A0A1G4IBN0"/>
<evidence type="ECO:0000313" key="2">
    <source>
        <dbReference type="EMBL" id="SCU69375.1"/>
    </source>
</evidence>
<dbReference type="InterPro" id="IPR005225">
    <property type="entry name" value="Small_GTP-bd"/>
</dbReference>
<dbReference type="PANTHER" id="PTHR47979">
    <property type="entry name" value="DRAB11-RELATED"/>
    <property type="match status" value="1"/>
</dbReference>
<dbReference type="EMBL" id="CZPT02001198">
    <property type="protein sequence ID" value="SCU69375.1"/>
    <property type="molecule type" value="Genomic_DNA"/>
</dbReference>
<dbReference type="Proteomes" id="UP000195570">
    <property type="component" value="Unassembled WGS sequence"/>
</dbReference>
<dbReference type="InterPro" id="IPR001806">
    <property type="entry name" value="Small_GTPase"/>
</dbReference>
<evidence type="ECO:0000256" key="1">
    <source>
        <dbReference type="ARBA" id="ARBA00006270"/>
    </source>
</evidence>
<name>A0A1G4IBN0_TRYEQ</name>
<protein>
    <submittedName>
        <fullName evidence="2">Small GTP-binding protein Rab7, putative</fullName>
    </submittedName>
</protein>
<dbReference type="RefSeq" id="XP_067080360.1">
    <property type="nucleotide sequence ID" value="XM_067224259.1"/>
</dbReference>
<dbReference type="PRINTS" id="PR00449">
    <property type="entry name" value="RASTRNSFRMNG"/>
</dbReference>
<dbReference type="SMART" id="SM00174">
    <property type="entry name" value="RHO"/>
    <property type="match status" value="1"/>
</dbReference>
<dbReference type="SMART" id="SM00176">
    <property type="entry name" value="RAN"/>
    <property type="match status" value="1"/>
</dbReference>
<proteinExistence type="inferred from homology"/>